<evidence type="ECO:0000313" key="2">
    <source>
        <dbReference type="Proteomes" id="UP001320460"/>
    </source>
</evidence>
<dbReference type="RefSeq" id="WP_039079823.1">
    <property type="nucleotide sequence ID" value="NZ_AP025334.1"/>
</dbReference>
<organism evidence="1 2">
    <name type="scientific">Phytobacter diazotrophicus</name>
    <dbReference type="NCBI Taxonomy" id="395631"/>
    <lineage>
        <taxon>Bacteria</taxon>
        <taxon>Pseudomonadati</taxon>
        <taxon>Pseudomonadota</taxon>
        <taxon>Gammaproteobacteria</taxon>
        <taxon>Enterobacterales</taxon>
        <taxon>Enterobacteriaceae</taxon>
        <taxon>Phytobacter</taxon>
    </lineage>
</organism>
<name>A0ABM7VSA3_9ENTR</name>
<keyword evidence="2" id="KW-1185">Reference proteome</keyword>
<accession>A0ABM7VSA3</accession>
<reference evidence="1 2" key="1">
    <citation type="submission" date="2021-12" db="EMBL/GenBank/DDBJ databases">
        <title>Complete genome sequence of Phytobacter diazotrophicus TA9734.</title>
        <authorList>
            <person name="Kubota H."/>
            <person name="Nakayama Y."/>
            <person name="Ariyoshi T."/>
        </authorList>
    </citation>
    <scope>NUCLEOTIDE SEQUENCE [LARGE SCALE GENOMIC DNA]</scope>
    <source>
        <strain evidence="1 2">TA9734</strain>
    </source>
</reference>
<gene>
    <name evidence="1" type="ORF">PDTA9734_14560</name>
</gene>
<evidence type="ECO:0000313" key="1">
    <source>
        <dbReference type="EMBL" id="BDD49969.1"/>
    </source>
</evidence>
<proteinExistence type="predicted"/>
<dbReference type="Proteomes" id="UP001320460">
    <property type="component" value="Chromosome"/>
</dbReference>
<protein>
    <submittedName>
        <fullName evidence="1">Uncharacterized protein</fullName>
    </submittedName>
</protein>
<sequence>MLEEINSHLFTSFIGKTCTMDADNGMALTLSVQSVTLLPRAQMPTKRNISRTPFIVELQATANTPLVNVYGILRLPETTEHQELKIEGVNINRTLEMGRDPAYSYFQLIFN</sequence>
<dbReference type="EMBL" id="AP025334">
    <property type="protein sequence ID" value="BDD49969.1"/>
    <property type="molecule type" value="Genomic_DNA"/>
</dbReference>